<name>A0ABU8WA17_9BURK</name>
<dbReference type="InterPro" id="IPR012912">
    <property type="entry name" value="Plasmid_pRiA4b_Orf3-like"/>
</dbReference>
<evidence type="ECO:0000256" key="1">
    <source>
        <dbReference type="SAM" id="MobiDB-lite"/>
    </source>
</evidence>
<proteinExistence type="predicted"/>
<evidence type="ECO:0000259" key="2">
    <source>
        <dbReference type="Pfam" id="PF07929"/>
    </source>
</evidence>
<feature type="domain" description="Plasmid pRiA4b Orf3-like" evidence="2">
    <location>
        <begin position="5"/>
        <end position="183"/>
    </location>
</feature>
<accession>A0ABU8WA17</accession>
<dbReference type="PANTHER" id="PTHR41878">
    <property type="entry name" value="LEXA REPRESSOR-RELATED"/>
    <property type="match status" value="1"/>
</dbReference>
<dbReference type="InterPro" id="IPR024047">
    <property type="entry name" value="MM3350-like_sf"/>
</dbReference>
<dbReference type="Proteomes" id="UP001363010">
    <property type="component" value="Unassembled WGS sequence"/>
</dbReference>
<dbReference type="RefSeq" id="WP_340367922.1">
    <property type="nucleotide sequence ID" value="NZ_JBBKZV010000044.1"/>
</dbReference>
<comment type="caution">
    <text evidence="3">The sequence shown here is derived from an EMBL/GenBank/DDBJ whole genome shotgun (WGS) entry which is preliminary data.</text>
</comment>
<feature type="region of interest" description="Disordered" evidence="1">
    <location>
        <begin position="193"/>
        <end position="212"/>
    </location>
</feature>
<evidence type="ECO:0000313" key="4">
    <source>
        <dbReference type="Proteomes" id="UP001363010"/>
    </source>
</evidence>
<dbReference type="Gene3D" id="3.10.290.30">
    <property type="entry name" value="MM3350-like"/>
    <property type="match status" value="1"/>
</dbReference>
<dbReference type="Pfam" id="PF07929">
    <property type="entry name" value="PRiA4_ORF3"/>
    <property type="match status" value="1"/>
</dbReference>
<reference evidence="3 4" key="1">
    <citation type="submission" date="2024-03" db="EMBL/GenBank/DDBJ databases">
        <title>Novel species of the genus Variovorax.</title>
        <authorList>
            <person name="Liu Q."/>
            <person name="Xin Y.-H."/>
        </authorList>
    </citation>
    <scope>NUCLEOTIDE SEQUENCE [LARGE SCALE GENOMIC DNA]</scope>
    <source>
        <strain evidence="3 4">KACC 18501</strain>
    </source>
</reference>
<evidence type="ECO:0000313" key="3">
    <source>
        <dbReference type="EMBL" id="MEJ8826887.1"/>
    </source>
</evidence>
<sequence>MGQEVLQLRVVLRSISPLIWRRLLVRSDTSIARLHQILQVAFGWQDMHLHRFEIRGRPYGIHQDGGAFFDTNAHEALIGQLMLRRLERFTYEYDFGDGWLHDLRIEVTSLIDPKRVYPVCIAGRRAAPPEDCGGPHAFMANRSRFALMGESLSRAHLDLDGLADEVDDEDCDILSHYHPERFDRRAINRRLAALAPPSKERAADEGHRSDPY</sequence>
<protein>
    <submittedName>
        <fullName evidence="3">Plasmid pRiA4b ORF-3 family protein</fullName>
    </submittedName>
</protein>
<dbReference type="EMBL" id="JBBKZV010000044">
    <property type="protein sequence ID" value="MEJ8826887.1"/>
    <property type="molecule type" value="Genomic_DNA"/>
</dbReference>
<gene>
    <name evidence="3" type="ORF">WKW80_33625</name>
</gene>
<keyword evidence="4" id="KW-1185">Reference proteome</keyword>
<dbReference type="PANTHER" id="PTHR41878:SF1">
    <property type="entry name" value="TNPR PROTEIN"/>
    <property type="match status" value="1"/>
</dbReference>
<organism evidence="3 4">
    <name type="scientific">Variovorax humicola</name>
    <dbReference type="NCBI Taxonomy" id="1769758"/>
    <lineage>
        <taxon>Bacteria</taxon>
        <taxon>Pseudomonadati</taxon>
        <taxon>Pseudomonadota</taxon>
        <taxon>Betaproteobacteria</taxon>
        <taxon>Burkholderiales</taxon>
        <taxon>Comamonadaceae</taxon>
        <taxon>Variovorax</taxon>
    </lineage>
</organism>
<dbReference type="SUPFAM" id="SSF159941">
    <property type="entry name" value="MM3350-like"/>
    <property type="match status" value="1"/>
</dbReference>
<feature type="compositionally biased region" description="Basic and acidic residues" evidence="1">
    <location>
        <begin position="198"/>
        <end position="212"/>
    </location>
</feature>